<evidence type="ECO:0000256" key="2">
    <source>
        <dbReference type="SAM" id="Phobius"/>
    </source>
</evidence>
<accession>U3GYF2</accession>
<dbReference type="PATRIC" id="fig|1348662.3.peg.1610"/>
<dbReference type="InterPro" id="IPR023840">
    <property type="entry name" value="T7SS_Rv3446c"/>
</dbReference>
<dbReference type="NCBIfam" id="TIGR03931">
    <property type="entry name" value="T7SS_Rv3446c"/>
    <property type="match status" value="1"/>
</dbReference>
<sequence length="392" mass="42628">MNTAHTDKATRWTVNVALGRAATVFSIIDGNTGQQHGTKTYRFDLPYEGLQDGWAVAGIIQQMSDLIDAAERDAGDPQAASPQDIAINITEEPSRSDSEASQETEQTSAGVQHLITALQQRGYDVDSQAQPDPTEDTPRTPQPTHTTQAEHTPPQSTPQRSHIERPTRRHHPKKHRMRPQGRGKTRIQTTTIAAAATLVVALSAFFILTSNGSSQEHAQSRTQPTSRAAAPTQRTPSTTTLTSAPATSSSQAQQPATIRELHGLSFHTPHGYEAQELPDGRLQLSGQHPELRIYLARDDLHGTDADLILEQMRQEIAQSPGTELATDSAFGAEARDTGLFYTEDPGDGSATYWAAWIEQGQLISVGCHAQHSLEISHRALCRAVEHTVKLSG</sequence>
<keyword evidence="2" id="KW-1133">Transmembrane helix</keyword>
<dbReference type="STRING" id="1348662.CARG_08140"/>
<dbReference type="EMBL" id="CP006365">
    <property type="protein sequence ID" value="AGU15743.1"/>
    <property type="molecule type" value="Genomic_DNA"/>
</dbReference>
<organism evidence="3 4">
    <name type="scientific">Corynebacterium argentoratense DSM 44202</name>
    <dbReference type="NCBI Taxonomy" id="1348662"/>
    <lineage>
        <taxon>Bacteria</taxon>
        <taxon>Bacillati</taxon>
        <taxon>Actinomycetota</taxon>
        <taxon>Actinomycetes</taxon>
        <taxon>Mycobacteriales</taxon>
        <taxon>Corynebacteriaceae</taxon>
        <taxon>Corynebacterium</taxon>
    </lineage>
</organism>
<dbReference type="OrthoDB" id="4428093at2"/>
<feature type="transmembrane region" description="Helical" evidence="2">
    <location>
        <begin position="187"/>
        <end position="208"/>
    </location>
</feature>
<feature type="compositionally biased region" description="Polar residues" evidence="1">
    <location>
        <begin position="149"/>
        <end position="160"/>
    </location>
</feature>
<dbReference type="KEGG" id="caz:CARG_08140"/>
<evidence type="ECO:0000313" key="4">
    <source>
        <dbReference type="Proteomes" id="UP000016943"/>
    </source>
</evidence>
<protein>
    <recommendedName>
        <fullName evidence="5">Type VII secretion-associated protein</fullName>
    </recommendedName>
</protein>
<proteinExistence type="predicted"/>
<feature type="compositionally biased region" description="Polar residues" evidence="1">
    <location>
        <begin position="213"/>
        <end position="226"/>
    </location>
</feature>
<dbReference type="AlphaFoldDB" id="U3GYF2"/>
<keyword evidence="2" id="KW-0812">Transmembrane</keyword>
<gene>
    <name evidence="3" type="ORF">CARG_08140</name>
</gene>
<keyword evidence="2" id="KW-0472">Membrane</keyword>
<feature type="region of interest" description="Disordered" evidence="1">
    <location>
        <begin position="213"/>
        <end position="255"/>
    </location>
</feature>
<keyword evidence="4" id="KW-1185">Reference proteome</keyword>
<reference evidence="3 4" key="1">
    <citation type="journal article" date="2013" name="Genome Announc.">
        <title>Whole-Genome Sequence of the Clinical Strain Corynebacterium argentoratense DSM 44202, Isolated from a Human Throat Specimen.</title>
        <authorList>
            <person name="Bomholt C."/>
            <person name="Glaub A."/>
            <person name="Gravermann K."/>
            <person name="Albersmeier A."/>
            <person name="Brinkrolf K."/>
            <person name="Ruckert C."/>
            <person name="Tauch A."/>
        </authorList>
    </citation>
    <scope>NUCLEOTIDE SEQUENCE [LARGE SCALE GENOMIC DNA]</scope>
    <source>
        <strain evidence="3">DSM 44202</strain>
    </source>
</reference>
<evidence type="ECO:0008006" key="5">
    <source>
        <dbReference type="Google" id="ProtNLM"/>
    </source>
</evidence>
<dbReference type="HOGENOM" id="CLU_073548_0_0_11"/>
<evidence type="ECO:0000313" key="3">
    <source>
        <dbReference type="EMBL" id="AGU15743.1"/>
    </source>
</evidence>
<dbReference type="Proteomes" id="UP000016943">
    <property type="component" value="Chromosome"/>
</dbReference>
<dbReference type="eggNOG" id="ENOG5032EPR">
    <property type="taxonomic scope" value="Bacteria"/>
</dbReference>
<dbReference type="GeneID" id="78250373"/>
<dbReference type="RefSeq" id="WP_021012135.1">
    <property type="nucleotide sequence ID" value="NC_022198.1"/>
</dbReference>
<name>U3GYF2_9CORY</name>
<feature type="compositionally biased region" description="Low complexity" evidence="1">
    <location>
        <begin position="228"/>
        <end position="255"/>
    </location>
</feature>
<evidence type="ECO:0000256" key="1">
    <source>
        <dbReference type="SAM" id="MobiDB-lite"/>
    </source>
</evidence>
<feature type="region of interest" description="Disordered" evidence="1">
    <location>
        <begin position="122"/>
        <end position="187"/>
    </location>
</feature>
<feature type="compositionally biased region" description="Basic residues" evidence="1">
    <location>
        <begin position="167"/>
        <end position="185"/>
    </location>
</feature>